<dbReference type="Proteomes" id="UP000323000">
    <property type="component" value="Chromosome 8"/>
</dbReference>
<protein>
    <submittedName>
        <fullName evidence="2">Uncharacterized protein</fullName>
    </submittedName>
</protein>
<name>A0A5C7HJV9_9ROSI</name>
<evidence type="ECO:0000313" key="2">
    <source>
        <dbReference type="EMBL" id="TXG57301.1"/>
    </source>
</evidence>
<accession>A0A5C7HJV9</accession>
<organism evidence="2 3">
    <name type="scientific">Acer yangbiense</name>
    <dbReference type="NCBI Taxonomy" id="1000413"/>
    <lineage>
        <taxon>Eukaryota</taxon>
        <taxon>Viridiplantae</taxon>
        <taxon>Streptophyta</taxon>
        <taxon>Embryophyta</taxon>
        <taxon>Tracheophyta</taxon>
        <taxon>Spermatophyta</taxon>
        <taxon>Magnoliopsida</taxon>
        <taxon>eudicotyledons</taxon>
        <taxon>Gunneridae</taxon>
        <taxon>Pentapetalae</taxon>
        <taxon>rosids</taxon>
        <taxon>malvids</taxon>
        <taxon>Sapindales</taxon>
        <taxon>Sapindaceae</taxon>
        <taxon>Hippocastanoideae</taxon>
        <taxon>Acereae</taxon>
        <taxon>Acer</taxon>
    </lineage>
</organism>
<evidence type="ECO:0000313" key="3">
    <source>
        <dbReference type="Proteomes" id="UP000323000"/>
    </source>
</evidence>
<reference evidence="3" key="1">
    <citation type="journal article" date="2019" name="Gigascience">
        <title>De novo genome assembly of the endangered Acer yangbiense, a plant species with extremely small populations endemic to Yunnan Province, China.</title>
        <authorList>
            <person name="Yang J."/>
            <person name="Wariss H.M."/>
            <person name="Tao L."/>
            <person name="Zhang R."/>
            <person name="Yun Q."/>
            <person name="Hollingsworth P."/>
            <person name="Dao Z."/>
            <person name="Luo G."/>
            <person name="Guo H."/>
            <person name="Ma Y."/>
            <person name="Sun W."/>
        </authorList>
    </citation>
    <scope>NUCLEOTIDE SEQUENCE [LARGE SCALE GENOMIC DNA]</scope>
    <source>
        <strain evidence="3">cv. Malutang</strain>
    </source>
</reference>
<feature type="region of interest" description="Disordered" evidence="1">
    <location>
        <begin position="174"/>
        <end position="196"/>
    </location>
</feature>
<dbReference type="AlphaFoldDB" id="A0A5C7HJV9"/>
<sequence length="196" mass="21828">MESLMRAVEDGAAGGEYFPLRNVDEHEHENDIGSGDDARLKQLGYKRELSRSLSEVRDESSGKFMVGTLLGAEDDGAWMMRGSNGSALIEIWWKENKLEVRFLSWKGNVEKKEKGGRNGWVESNIQIEGIEEGGLRLRMGYEDQLVVVAIVEEEEVGANGSILSKMMKSTQGRKMSYASKKHSMATGNANSKEVEH</sequence>
<evidence type="ECO:0000256" key="1">
    <source>
        <dbReference type="SAM" id="MobiDB-lite"/>
    </source>
</evidence>
<gene>
    <name evidence="2" type="ORF">EZV62_018614</name>
</gene>
<keyword evidence="3" id="KW-1185">Reference proteome</keyword>
<proteinExistence type="predicted"/>
<feature type="compositionally biased region" description="Polar residues" evidence="1">
    <location>
        <begin position="185"/>
        <end position="196"/>
    </location>
</feature>
<dbReference type="EMBL" id="VAHF01000008">
    <property type="protein sequence ID" value="TXG57301.1"/>
    <property type="molecule type" value="Genomic_DNA"/>
</dbReference>
<dbReference type="OrthoDB" id="3257095at2759"/>
<comment type="caution">
    <text evidence="2">The sequence shown here is derived from an EMBL/GenBank/DDBJ whole genome shotgun (WGS) entry which is preliminary data.</text>
</comment>